<evidence type="ECO:0000313" key="1">
    <source>
        <dbReference type="EMBL" id="GFC79199.1"/>
    </source>
</evidence>
<gene>
    <name evidence="1" type="ORF">Tci_851169</name>
</gene>
<proteinExistence type="predicted"/>
<sequence length="108" mass="12080">NKTLGFLRYLIERGDCLHSHAVVVLLKGLCSERRVKEGLQCCLQILEKGRYLSKTGFRVSERCLIEMGDDVKLKKLVKMIKKLQIAVPVSGGHAMGFGFLGRICKQAC</sequence>
<name>A0A699QVC3_TANCI</name>
<organism evidence="1">
    <name type="scientific">Tanacetum cinerariifolium</name>
    <name type="common">Dalmatian daisy</name>
    <name type="synonym">Chrysanthemum cinerariifolium</name>
    <dbReference type="NCBI Taxonomy" id="118510"/>
    <lineage>
        <taxon>Eukaryota</taxon>
        <taxon>Viridiplantae</taxon>
        <taxon>Streptophyta</taxon>
        <taxon>Embryophyta</taxon>
        <taxon>Tracheophyta</taxon>
        <taxon>Spermatophyta</taxon>
        <taxon>Magnoliopsida</taxon>
        <taxon>eudicotyledons</taxon>
        <taxon>Gunneridae</taxon>
        <taxon>Pentapetalae</taxon>
        <taxon>asterids</taxon>
        <taxon>campanulids</taxon>
        <taxon>Asterales</taxon>
        <taxon>Asteraceae</taxon>
        <taxon>Asteroideae</taxon>
        <taxon>Anthemideae</taxon>
        <taxon>Anthemidinae</taxon>
        <taxon>Tanacetum</taxon>
    </lineage>
</organism>
<accession>A0A699QVC3</accession>
<reference evidence="1" key="1">
    <citation type="journal article" date="2019" name="Sci. Rep.">
        <title>Draft genome of Tanacetum cinerariifolium, the natural source of mosquito coil.</title>
        <authorList>
            <person name="Yamashiro T."/>
            <person name="Shiraishi A."/>
            <person name="Satake H."/>
            <person name="Nakayama K."/>
        </authorList>
    </citation>
    <scope>NUCLEOTIDE SEQUENCE</scope>
</reference>
<protein>
    <submittedName>
        <fullName evidence="1">Uncharacterized protein</fullName>
    </submittedName>
</protein>
<comment type="caution">
    <text evidence="1">The sequence shown here is derived from an EMBL/GenBank/DDBJ whole genome shotgun (WGS) entry which is preliminary data.</text>
</comment>
<feature type="non-terminal residue" evidence="1">
    <location>
        <position position="1"/>
    </location>
</feature>
<dbReference type="EMBL" id="BKCJ011069326">
    <property type="protein sequence ID" value="GFC79199.1"/>
    <property type="molecule type" value="Genomic_DNA"/>
</dbReference>
<dbReference type="AlphaFoldDB" id="A0A699QVC3"/>